<keyword evidence="3" id="KW-1185">Reference proteome</keyword>
<sequence length="1359" mass="149955">MPTAKHFDRVARLALKDGLASTLGRAGAEALLLPLRWSNALAMPLHGLGHALALFFATGDRAALSGRAILEGVAPGDLARSLLPYRAIPQCSAQPPRLEHALTSPLRCRLVAAGGIAMNLLALAAAAVLYAGIEHPGPASRLALLYFAAGSLLAMISLPDIRAIFSGGASPLACGPAFAVRYRLTEEDKASPLLVSDRLRELVELLAREASTRGGQSGGFSIIVKKLDALSVIFDKAVKGKREDIVKVVCGKIVNLLKKAGREGYAKTGDFEAILLHLRYATGGATHWHNAQPHWYEHFDAMMHHRVEDGQLVSHFGEVFNMIAHNGDMDGVHLEFTVDGQKVRQYFSQLEARAVFTTAMPATTSQGNSDSRSVAEWVDFVYTQGLAYKSLRYAYFTTALDFNRDVCQGRFDLYRLYGWAEDIDLAVSKARAELGDRLLKPDARSIDDLSDAAKQKIREALRGSIGADMIEAAAERYIAAFETAFYKHNLAWVMRRASRDMVGEFALMVCTTLEPRLGVFSLTQAFSIGHNRTRGEIFGSAEPQGVTSSLQRGDADDDAVQIYLEDGQYATVEYRPQPGQDPIRIYNRALADDDLTQIPQPAPGTVPADRDTPCGWFAITCNEKIDRHNRKEAPGEEVRRDIDDIPYILRRVVDSFGPRGENVPAMEHLSELLFQNLLDPQRDPSKHDLVLFGVDFNQDLVNEFAQALHSILPGLRIRAENSGNVLKEMKRTKREGIGRYGEKTLFIGVSNSAQTQSTLAAIRKARELVGTERCFVLSQSFLNSMTQALGQGYHPEDPLLPNTFVNLSHWAPDGTCGRRRSEAATLVPVATHAVLTEILLQLAQRALALRQDLAANGDRAGLEHLEIRHDLQLADIQAFRDFQTVVYEVEIPNRVGRNAAGQAIDSPDTAALEREAAARAENTIEFVRAYAIFAAYIVIATLFGVPVFAVLTAPFQSIAGVPMLAHVLDAALFLSALWLIHCGVRYWQGRPVLERIGARAELYIDRRYIARMVERYNATLFSNAPAFLTPYFYWADTVQDALHRFGIRAHRGVVTVHRTPDERLGIEEANNAAEENMVFAQIGGIRFNHGQPQSRDKVRHGSCYMNRNARDQAARPYQTVLSDALEPLRRKYDKRLSPETLRLVNRRLIDLCDGLIVEFVLGERRKELVNQAVWRVIHWIPGSSWIYQGFLSHGIDLMNLTGEADTANQAQIQSTKHPVSPMDIHVETMAPRSVLESLNQAIAVADDTLGVFAVHGDAVSITVNRHAPWAAQTLDAPEIRLRPGKGLERGKLVGDGKGKNGGKFVGVLSVIDGEEHFVIDNARQGCRISLPTACLGEEQREFLRQHLAANNGEAWAAAA</sequence>
<gene>
    <name evidence="2" type="ORF">MoryE10_00690</name>
</gene>
<keyword evidence="1" id="KW-1133">Transmembrane helix</keyword>
<dbReference type="Proteomes" id="UP000824988">
    <property type="component" value="Chromosome"/>
</dbReference>
<dbReference type="KEGG" id="moz:MoryE10_00690"/>
<reference evidence="2" key="1">
    <citation type="submission" date="2019-06" db="EMBL/GenBank/DDBJ databases">
        <title>Complete genome sequence of Methylogaea oryzae strain JCM16910.</title>
        <authorList>
            <person name="Asakawa S."/>
        </authorList>
    </citation>
    <scope>NUCLEOTIDE SEQUENCE</scope>
    <source>
        <strain evidence="2">E10</strain>
    </source>
</reference>
<keyword evidence="1" id="KW-0812">Transmembrane</keyword>
<protein>
    <recommendedName>
        <fullName evidence="4">Glutamine amidotransferase type-2 domain-containing protein</fullName>
    </recommendedName>
</protein>
<evidence type="ECO:0000313" key="3">
    <source>
        <dbReference type="Proteomes" id="UP000824988"/>
    </source>
</evidence>
<organism evidence="2 3">
    <name type="scientific">Methylogaea oryzae</name>
    <dbReference type="NCBI Taxonomy" id="1295382"/>
    <lineage>
        <taxon>Bacteria</taxon>
        <taxon>Pseudomonadati</taxon>
        <taxon>Pseudomonadota</taxon>
        <taxon>Gammaproteobacteria</taxon>
        <taxon>Methylococcales</taxon>
        <taxon>Methylococcaceae</taxon>
        <taxon>Methylogaea</taxon>
    </lineage>
</organism>
<evidence type="ECO:0008006" key="4">
    <source>
        <dbReference type="Google" id="ProtNLM"/>
    </source>
</evidence>
<dbReference type="EMBL" id="AP019782">
    <property type="protein sequence ID" value="BBL69463.1"/>
    <property type="molecule type" value="Genomic_DNA"/>
</dbReference>
<accession>A0A8D5AFM2</accession>
<feature type="transmembrane region" description="Helical" evidence="1">
    <location>
        <begin position="957"/>
        <end position="980"/>
    </location>
</feature>
<keyword evidence="1" id="KW-0472">Membrane</keyword>
<dbReference type="RefSeq" id="WP_221047864.1">
    <property type="nucleotide sequence ID" value="NZ_AP019782.1"/>
</dbReference>
<feature type="transmembrane region" description="Helical" evidence="1">
    <location>
        <begin position="929"/>
        <end position="951"/>
    </location>
</feature>
<proteinExistence type="predicted"/>
<name>A0A8D5AFM2_9GAMM</name>
<feature type="transmembrane region" description="Helical" evidence="1">
    <location>
        <begin position="139"/>
        <end position="158"/>
    </location>
</feature>
<feature type="transmembrane region" description="Helical" evidence="1">
    <location>
        <begin position="110"/>
        <end position="133"/>
    </location>
</feature>
<evidence type="ECO:0000313" key="2">
    <source>
        <dbReference type="EMBL" id="BBL69463.1"/>
    </source>
</evidence>
<evidence type="ECO:0000256" key="1">
    <source>
        <dbReference type="SAM" id="Phobius"/>
    </source>
</evidence>